<sequence>MTRKRRSHNCLGCQRPTKSVTRYCSDCRPAAAHPYVQKVDGLITFAGQTYTTDQARHLADAIHDCIEETP</sequence>
<keyword evidence="2" id="KW-1185">Reference proteome</keyword>
<dbReference type="KEGG" id="goq:ACH46_16760"/>
<evidence type="ECO:0000313" key="1">
    <source>
        <dbReference type="EMBL" id="ALG85835.1"/>
    </source>
</evidence>
<dbReference type="EMBL" id="CP011853">
    <property type="protein sequence ID" value="ALG85835.1"/>
    <property type="molecule type" value="Genomic_DNA"/>
</dbReference>
<reference evidence="1 2" key="2">
    <citation type="journal article" date="2017" name="Int. J. Syst. Evol. Microbiol.">
        <title>Gordonia phthalatica sp. nov., a di-n-butyl phthalate-degrading bacterium isolated from activated sludge.</title>
        <authorList>
            <person name="Jin D."/>
            <person name="Kong X."/>
            <person name="Jia M."/>
            <person name="Yu X."/>
            <person name="Wang X."/>
            <person name="Zhuang X."/>
            <person name="Deng Y."/>
            <person name="Bai Z."/>
        </authorList>
    </citation>
    <scope>NUCLEOTIDE SEQUENCE [LARGE SCALE GENOMIC DNA]</scope>
    <source>
        <strain evidence="1 2">QH-11</strain>
    </source>
</reference>
<accession>A0A0N9NBM8</accession>
<proteinExistence type="predicted"/>
<organism evidence="1 2">
    <name type="scientific">Gordonia phthalatica</name>
    <dbReference type="NCBI Taxonomy" id="1136941"/>
    <lineage>
        <taxon>Bacteria</taxon>
        <taxon>Bacillati</taxon>
        <taxon>Actinomycetota</taxon>
        <taxon>Actinomycetes</taxon>
        <taxon>Mycobacteriales</taxon>
        <taxon>Gordoniaceae</taxon>
        <taxon>Gordonia</taxon>
    </lineage>
</organism>
<name>A0A0N9NBM8_9ACTN</name>
<dbReference type="RefSeq" id="WP_062393927.1">
    <property type="nucleotide sequence ID" value="NZ_CP011853.1"/>
</dbReference>
<dbReference type="OrthoDB" id="9974285at2"/>
<protein>
    <submittedName>
        <fullName evidence="1">Uncharacterized protein</fullName>
    </submittedName>
</protein>
<dbReference type="PATRIC" id="fig|1136941.3.peg.3422"/>
<dbReference type="AlphaFoldDB" id="A0A0N9NBM8"/>
<dbReference type="STRING" id="1136941.ACH46_16760"/>
<reference evidence="2" key="1">
    <citation type="submission" date="2015-06" db="EMBL/GenBank/DDBJ databases">
        <title>Complete genome sequence and metabolic analysis of phthalate degradation pathway in Gordonia sp. QH-11.</title>
        <authorList>
            <person name="Jin D."/>
            <person name="Kong X."/>
            <person name="Bai Z."/>
        </authorList>
    </citation>
    <scope>NUCLEOTIDE SEQUENCE [LARGE SCALE GENOMIC DNA]</scope>
    <source>
        <strain evidence="2">QH-11</strain>
    </source>
</reference>
<evidence type="ECO:0000313" key="2">
    <source>
        <dbReference type="Proteomes" id="UP000063789"/>
    </source>
</evidence>
<dbReference type="Proteomes" id="UP000063789">
    <property type="component" value="Chromosome"/>
</dbReference>
<gene>
    <name evidence="1" type="ORF">ACH46_16760</name>
</gene>